<name>A0A090T0T3_9VIBR</name>
<dbReference type="EMBL" id="BBMT01000003">
    <property type="protein sequence ID" value="GAL33521.1"/>
    <property type="molecule type" value="Genomic_DNA"/>
</dbReference>
<evidence type="ECO:0000313" key="1">
    <source>
        <dbReference type="EMBL" id="GAL33521.1"/>
    </source>
</evidence>
<dbReference type="Proteomes" id="UP000029224">
    <property type="component" value="Unassembled WGS sequence"/>
</dbReference>
<evidence type="ECO:0000313" key="2">
    <source>
        <dbReference type="Proteomes" id="UP000029224"/>
    </source>
</evidence>
<dbReference type="AlphaFoldDB" id="A0A090T0T3"/>
<protein>
    <submittedName>
        <fullName evidence="1">Uncharacterized protein</fullName>
    </submittedName>
</protein>
<reference evidence="1 2" key="1">
    <citation type="submission" date="2014-09" db="EMBL/GenBank/DDBJ databases">
        <title>Vibrio maritimus JCM 19240. (C210) whole genome shotgun sequence.</title>
        <authorList>
            <person name="Sawabe T."/>
            <person name="Meirelles P."/>
            <person name="Nakanishi M."/>
            <person name="Sayaka M."/>
            <person name="Hattori M."/>
            <person name="Ohkuma M."/>
        </authorList>
    </citation>
    <scope>NUCLEOTIDE SEQUENCE [LARGE SCALE GENOMIC DNA]</scope>
    <source>
        <strain evidence="1 2">JCM 19240</strain>
    </source>
</reference>
<accession>A0A090T0T3</accession>
<comment type="caution">
    <text evidence="1">The sequence shown here is derived from an EMBL/GenBank/DDBJ whole genome shotgun (WGS) entry which is preliminary data.</text>
</comment>
<reference evidence="1 2" key="2">
    <citation type="submission" date="2014-09" db="EMBL/GenBank/DDBJ databases">
        <authorList>
            <consortium name="NBRP consortium"/>
            <person name="Sawabe T."/>
            <person name="Meirelles P."/>
            <person name="Nakanishi M."/>
            <person name="Sayaka M."/>
            <person name="Hattori M."/>
            <person name="Ohkuma M."/>
        </authorList>
    </citation>
    <scope>NUCLEOTIDE SEQUENCE [LARGE SCALE GENOMIC DNA]</scope>
    <source>
        <strain evidence="1 2">JCM 19240</strain>
    </source>
</reference>
<sequence length="126" mass="13573">MKPSIFALSTGLLCLNLVGCNSSDDTSNGSSDDGGFAVNDTAEDPFANAITVSPDDFITNRETVLIRTFYDEFGNEQQQDFKVIEVKENEVIAIETAGAPTEITIGRSNDSSLATYVEVTGKLIIR</sequence>
<proteinExistence type="predicted"/>
<gene>
    <name evidence="1" type="ORF">JCM19240_2217</name>
</gene>
<organism evidence="1 2">
    <name type="scientific">Vibrio maritimus</name>
    <dbReference type="NCBI Taxonomy" id="990268"/>
    <lineage>
        <taxon>Bacteria</taxon>
        <taxon>Pseudomonadati</taxon>
        <taxon>Pseudomonadota</taxon>
        <taxon>Gammaproteobacteria</taxon>
        <taxon>Vibrionales</taxon>
        <taxon>Vibrionaceae</taxon>
        <taxon>Vibrio</taxon>
    </lineage>
</organism>
<keyword evidence="2" id="KW-1185">Reference proteome</keyword>